<organism evidence="3">
    <name type="scientific">Brugia timori</name>
    <dbReference type="NCBI Taxonomy" id="42155"/>
    <lineage>
        <taxon>Eukaryota</taxon>
        <taxon>Metazoa</taxon>
        <taxon>Ecdysozoa</taxon>
        <taxon>Nematoda</taxon>
        <taxon>Chromadorea</taxon>
        <taxon>Rhabditida</taxon>
        <taxon>Spirurina</taxon>
        <taxon>Spiruromorpha</taxon>
        <taxon>Filarioidea</taxon>
        <taxon>Onchocercidae</taxon>
        <taxon>Brugia</taxon>
    </lineage>
</organism>
<reference evidence="1 2" key="2">
    <citation type="submission" date="2018-11" db="EMBL/GenBank/DDBJ databases">
        <authorList>
            <consortium name="Pathogen Informatics"/>
        </authorList>
    </citation>
    <scope>NUCLEOTIDE SEQUENCE [LARGE SCALE GENOMIC DNA]</scope>
</reference>
<proteinExistence type="predicted"/>
<keyword evidence="2" id="KW-1185">Reference proteome</keyword>
<protein>
    <submittedName>
        <fullName evidence="3">Transmembrane protein</fullName>
    </submittedName>
</protein>
<evidence type="ECO:0000313" key="3">
    <source>
        <dbReference type="WBParaSite" id="BTMF_0000390501-mRNA-1"/>
    </source>
</evidence>
<gene>
    <name evidence="1" type="ORF">BTMF_LOCUS3208</name>
</gene>
<dbReference type="AlphaFoldDB" id="A0A0R3QC25"/>
<name>A0A0R3QC25_9BILA</name>
<evidence type="ECO:0000313" key="1">
    <source>
        <dbReference type="EMBL" id="VDO14255.1"/>
    </source>
</evidence>
<accession>A0A0R3QC25</accession>
<dbReference type="EMBL" id="UZAG01002839">
    <property type="protein sequence ID" value="VDO14255.1"/>
    <property type="molecule type" value="Genomic_DNA"/>
</dbReference>
<dbReference type="WBParaSite" id="BTMF_0000390501-mRNA-1">
    <property type="protein sequence ID" value="BTMF_0000390501-mRNA-1"/>
    <property type="gene ID" value="BTMF_0000390501"/>
</dbReference>
<sequence length="125" mass="14234">MKCEDREEMRLIQNCPYEGKIEVGMDDGPSSIIVGRMSVCRVRVLSGITSRFSILYSIVSLWTSKIASGKEDRHRLEEFLQGPIHLSSFSNWTQNLNILDVLGMTLNVYIASITANTEVSFFFFF</sequence>
<evidence type="ECO:0000313" key="2">
    <source>
        <dbReference type="Proteomes" id="UP000280834"/>
    </source>
</evidence>
<dbReference type="Proteomes" id="UP000280834">
    <property type="component" value="Unassembled WGS sequence"/>
</dbReference>
<reference evidence="3" key="1">
    <citation type="submission" date="2017-02" db="UniProtKB">
        <authorList>
            <consortium name="WormBaseParasite"/>
        </authorList>
    </citation>
    <scope>IDENTIFICATION</scope>
</reference>